<dbReference type="InParanoid" id="A0A7I4E8F8"/>
<evidence type="ECO:0000313" key="1">
    <source>
        <dbReference type="EnsemblPlants" id="Pp3c7_27400V3.1"/>
    </source>
</evidence>
<name>A0A7I4E8F8_PHYPA</name>
<reference evidence="1 2" key="1">
    <citation type="journal article" date="2008" name="Science">
        <title>The Physcomitrella genome reveals evolutionary insights into the conquest of land by plants.</title>
        <authorList>
            <person name="Rensing S."/>
            <person name="Lang D."/>
            <person name="Zimmer A."/>
            <person name="Terry A."/>
            <person name="Salamov A."/>
            <person name="Shapiro H."/>
            <person name="Nishiyama T."/>
            <person name="Perroud P.-F."/>
            <person name="Lindquist E."/>
            <person name="Kamisugi Y."/>
            <person name="Tanahashi T."/>
            <person name="Sakakibara K."/>
            <person name="Fujita T."/>
            <person name="Oishi K."/>
            <person name="Shin-I T."/>
            <person name="Kuroki Y."/>
            <person name="Toyoda A."/>
            <person name="Suzuki Y."/>
            <person name="Hashimoto A."/>
            <person name="Yamaguchi K."/>
            <person name="Sugano A."/>
            <person name="Kohara Y."/>
            <person name="Fujiyama A."/>
            <person name="Anterola A."/>
            <person name="Aoki S."/>
            <person name="Ashton N."/>
            <person name="Barbazuk W.B."/>
            <person name="Barker E."/>
            <person name="Bennetzen J."/>
            <person name="Bezanilla M."/>
            <person name="Blankenship R."/>
            <person name="Cho S.H."/>
            <person name="Dutcher S."/>
            <person name="Estelle M."/>
            <person name="Fawcett J.A."/>
            <person name="Gundlach H."/>
            <person name="Hanada K."/>
            <person name="Heyl A."/>
            <person name="Hicks K.A."/>
            <person name="Hugh J."/>
            <person name="Lohr M."/>
            <person name="Mayer K."/>
            <person name="Melkozernov A."/>
            <person name="Murata T."/>
            <person name="Nelson D."/>
            <person name="Pils B."/>
            <person name="Prigge M."/>
            <person name="Reiss B."/>
            <person name="Renner T."/>
            <person name="Rombauts S."/>
            <person name="Rushton P."/>
            <person name="Sanderfoot A."/>
            <person name="Schween G."/>
            <person name="Shiu S.-H."/>
            <person name="Stueber K."/>
            <person name="Theodoulou F.L."/>
            <person name="Tu H."/>
            <person name="Van de Peer Y."/>
            <person name="Verrier P.J."/>
            <person name="Waters E."/>
            <person name="Wood A."/>
            <person name="Yang L."/>
            <person name="Cove D."/>
            <person name="Cuming A."/>
            <person name="Hasebe M."/>
            <person name="Lucas S."/>
            <person name="Mishler D.B."/>
            <person name="Reski R."/>
            <person name="Grigoriev I."/>
            <person name="Quatrano R.S."/>
            <person name="Boore J.L."/>
        </authorList>
    </citation>
    <scope>NUCLEOTIDE SEQUENCE [LARGE SCALE GENOMIC DNA]</scope>
    <source>
        <strain evidence="1 2">cv. Gransden 2004</strain>
    </source>
</reference>
<reference evidence="1" key="3">
    <citation type="submission" date="2020-12" db="UniProtKB">
        <authorList>
            <consortium name="EnsemblPlants"/>
        </authorList>
    </citation>
    <scope>IDENTIFICATION</scope>
</reference>
<dbReference type="Gramene" id="Pp3c7_27400V3.1">
    <property type="protein sequence ID" value="Pp3c7_27400V3.1"/>
    <property type="gene ID" value="Pp3c7_27400"/>
</dbReference>
<proteinExistence type="predicted"/>
<dbReference type="EnsemblPlants" id="Pp3c7_27400V3.1">
    <property type="protein sequence ID" value="Pp3c7_27400V3.1"/>
    <property type="gene ID" value="Pp3c7_27400"/>
</dbReference>
<evidence type="ECO:0000313" key="2">
    <source>
        <dbReference type="Proteomes" id="UP000006727"/>
    </source>
</evidence>
<dbReference type="AlphaFoldDB" id="A0A7I4E8F8"/>
<reference evidence="1 2" key="2">
    <citation type="journal article" date="2018" name="Plant J.">
        <title>The Physcomitrella patens chromosome-scale assembly reveals moss genome structure and evolution.</title>
        <authorList>
            <person name="Lang D."/>
            <person name="Ullrich K.K."/>
            <person name="Murat F."/>
            <person name="Fuchs J."/>
            <person name="Jenkins J."/>
            <person name="Haas F.B."/>
            <person name="Piednoel M."/>
            <person name="Gundlach H."/>
            <person name="Van Bel M."/>
            <person name="Meyberg R."/>
            <person name="Vives C."/>
            <person name="Morata J."/>
            <person name="Symeonidi A."/>
            <person name="Hiss M."/>
            <person name="Muchero W."/>
            <person name="Kamisugi Y."/>
            <person name="Saleh O."/>
            <person name="Blanc G."/>
            <person name="Decker E.L."/>
            <person name="van Gessel N."/>
            <person name="Grimwood J."/>
            <person name="Hayes R.D."/>
            <person name="Graham S.W."/>
            <person name="Gunter L.E."/>
            <person name="McDaniel S.F."/>
            <person name="Hoernstein S.N.W."/>
            <person name="Larsson A."/>
            <person name="Li F.W."/>
            <person name="Perroud P.F."/>
            <person name="Phillips J."/>
            <person name="Ranjan P."/>
            <person name="Rokshar D.S."/>
            <person name="Rothfels C.J."/>
            <person name="Schneider L."/>
            <person name="Shu S."/>
            <person name="Stevenson D.W."/>
            <person name="Thummler F."/>
            <person name="Tillich M."/>
            <person name="Villarreal Aguilar J.C."/>
            <person name="Widiez T."/>
            <person name="Wong G.K."/>
            <person name="Wymore A."/>
            <person name="Zhang Y."/>
            <person name="Zimmer A.D."/>
            <person name="Quatrano R.S."/>
            <person name="Mayer K.F.X."/>
            <person name="Goodstein D."/>
            <person name="Casacuberta J.M."/>
            <person name="Vandepoele K."/>
            <person name="Reski R."/>
            <person name="Cuming A.C."/>
            <person name="Tuskan G.A."/>
            <person name="Maumus F."/>
            <person name="Salse J."/>
            <person name="Schmutz J."/>
            <person name="Rensing S.A."/>
        </authorList>
    </citation>
    <scope>NUCLEOTIDE SEQUENCE [LARGE SCALE GENOMIC DNA]</scope>
    <source>
        <strain evidence="1 2">cv. Gransden 2004</strain>
    </source>
</reference>
<organism evidence="1 2">
    <name type="scientific">Physcomitrium patens</name>
    <name type="common">Spreading-leaved earth moss</name>
    <name type="synonym">Physcomitrella patens</name>
    <dbReference type="NCBI Taxonomy" id="3218"/>
    <lineage>
        <taxon>Eukaryota</taxon>
        <taxon>Viridiplantae</taxon>
        <taxon>Streptophyta</taxon>
        <taxon>Embryophyta</taxon>
        <taxon>Bryophyta</taxon>
        <taxon>Bryophytina</taxon>
        <taxon>Bryopsida</taxon>
        <taxon>Funariidae</taxon>
        <taxon>Funariales</taxon>
        <taxon>Funariaceae</taxon>
        <taxon>Physcomitrium</taxon>
    </lineage>
</organism>
<accession>A0A7I4E8F8</accession>
<sequence length="68" mass="8164">MTGCKVRRRPCKDRRNCRRRVYLFADTLEQLRLLSMRAQYSLPMIPLLSPSESPPWSPRTVEEWRNIT</sequence>
<keyword evidence="2" id="KW-1185">Reference proteome</keyword>
<dbReference type="Proteomes" id="UP000006727">
    <property type="component" value="Chromosome 7"/>
</dbReference>
<dbReference type="EMBL" id="ABEU02000007">
    <property type="status" value="NOT_ANNOTATED_CDS"/>
    <property type="molecule type" value="Genomic_DNA"/>
</dbReference>
<protein>
    <submittedName>
        <fullName evidence="1">Uncharacterized protein</fullName>
    </submittedName>
</protein>